<proteinExistence type="predicted"/>
<dbReference type="InterPro" id="IPR001611">
    <property type="entry name" value="Leu-rich_rpt"/>
</dbReference>
<organism evidence="2 3">
    <name type="scientific">Desulfosporosinus fructosivorans</name>
    <dbReference type="NCBI Taxonomy" id="2018669"/>
    <lineage>
        <taxon>Bacteria</taxon>
        <taxon>Bacillati</taxon>
        <taxon>Bacillota</taxon>
        <taxon>Clostridia</taxon>
        <taxon>Eubacteriales</taxon>
        <taxon>Desulfitobacteriaceae</taxon>
        <taxon>Desulfosporosinus</taxon>
    </lineage>
</organism>
<evidence type="ECO:0000259" key="1">
    <source>
        <dbReference type="Pfam" id="PF07532"/>
    </source>
</evidence>
<evidence type="ECO:0000313" key="2">
    <source>
        <dbReference type="EMBL" id="TGE39578.1"/>
    </source>
</evidence>
<dbReference type="Pfam" id="PF04122">
    <property type="entry name" value="CW_binding_2"/>
    <property type="match status" value="3"/>
</dbReference>
<comment type="caution">
    <text evidence="2">The sequence shown here is derived from an EMBL/GenBank/DDBJ whole genome shotgun (WGS) entry which is preliminary data.</text>
</comment>
<protein>
    <submittedName>
        <fullName evidence="2">Cell wall-binding protein</fullName>
    </submittedName>
</protein>
<dbReference type="InterPro" id="IPR007253">
    <property type="entry name" value="Cell_wall-bd_2"/>
</dbReference>
<dbReference type="Pfam" id="PF07532">
    <property type="entry name" value="Big_4"/>
    <property type="match status" value="2"/>
</dbReference>
<dbReference type="Pfam" id="PF13855">
    <property type="entry name" value="LRR_8"/>
    <property type="match status" value="1"/>
</dbReference>
<dbReference type="PANTHER" id="PTHR30032:SF8">
    <property type="entry name" value="GERMINATION-SPECIFIC N-ACETYLMURAMOYL-L-ALANINE AMIDASE"/>
    <property type="match status" value="1"/>
</dbReference>
<dbReference type="EMBL" id="SPQQ01000001">
    <property type="protein sequence ID" value="TGE39578.1"/>
    <property type="molecule type" value="Genomic_DNA"/>
</dbReference>
<evidence type="ECO:0000313" key="3">
    <source>
        <dbReference type="Proteomes" id="UP000298460"/>
    </source>
</evidence>
<dbReference type="SMART" id="SM00365">
    <property type="entry name" value="LRR_SD22"/>
    <property type="match status" value="2"/>
</dbReference>
<dbReference type="Gene3D" id="3.80.10.10">
    <property type="entry name" value="Ribonuclease Inhibitor"/>
    <property type="match status" value="1"/>
</dbReference>
<dbReference type="InterPro" id="IPR011081">
    <property type="entry name" value="Big_4"/>
</dbReference>
<dbReference type="Gene3D" id="3.40.50.12090">
    <property type="match status" value="1"/>
</dbReference>
<sequence>MTFIKKYFFLVFILVNLLIFADTPMVNASTSINRIAGNDRYQTTVAISQSGWPDGAATAILAYGENFPDALSAGPLAHKYNAPILLTDSYSLNEDTAQELKRLNVKKVFIVGGTAVVSKAVEMKLSSMSITSVRLAGQDCYETSLKIAQEVGITKGVFVTTGLDFPDALSIAPIAAAKEMPIILVPRDELTKIQKDFLSKNKTKIANSYIVKGYSEISDNVVNQFPNSEVISGSDPYERNINLIKRFASDLDLDTIYIATGEYFPDALAASALAQKGKHALILSKRDTIPNSAIAFIRSNIISEFNILGGNSVINESIDSTLKELPARIDSVSNVKDSVQEKQKYDPPKTVIVTKTDGLTAEVPVTWSLSSVNTLHAGTYKFEGTIKGYSGHVYLNLTIDPIVSKILPISAEIILGDSYSLPDTVDATMSGGTVSTFPVTWSSNIVTLNKVGSYTFQGKVEGLTQTATLTLKVSEDAKIDFPDERLKYVIGKKCGKSRSEAIYRSDVLDITILISKRSGIEDLTGLEYLTNLRTLELTNNTITKIPNLTKLTQLNTLKLSHTELTDIKALKGLTSLTYLDLSDNYIEDFTVLKDFINLTTLYLDDNEPESDDDNYTPDYSPVRSYYKNLKKKDFSL</sequence>
<dbReference type="PROSITE" id="PS51450">
    <property type="entry name" value="LRR"/>
    <property type="match status" value="2"/>
</dbReference>
<dbReference type="OrthoDB" id="1927963at2"/>
<accession>A0A4Z0R9S4</accession>
<dbReference type="AlphaFoldDB" id="A0A4Z0R9S4"/>
<dbReference type="InterPro" id="IPR032675">
    <property type="entry name" value="LRR_dom_sf"/>
</dbReference>
<feature type="domain" description="Bacterial Ig-like" evidence="1">
    <location>
        <begin position="407"/>
        <end position="462"/>
    </location>
</feature>
<gene>
    <name evidence="2" type="ORF">E4K67_00760</name>
</gene>
<name>A0A4Z0R9S4_9FIRM</name>
<dbReference type="SUPFAM" id="SSF52058">
    <property type="entry name" value="L domain-like"/>
    <property type="match status" value="1"/>
</dbReference>
<dbReference type="Proteomes" id="UP000298460">
    <property type="component" value="Unassembled WGS sequence"/>
</dbReference>
<feature type="domain" description="Bacterial Ig-like" evidence="1">
    <location>
        <begin position="333"/>
        <end position="389"/>
    </location>
</feature>
<keyword evidence="3" id="KW-1185">Reference proteome</keyword>
<reference evidence="2 3" key="1">
    <citation type="submission" date="2019-03" db="EMBL/GenBank/DDBJ databases">
        <title>Draft Genome Sequence of Desulfosporosinus fructosivorans Strain 63.6F, Isolated from Marine Sediment in the Baltic Sea.</title>
        <authorList>
            <person name="Hausmann B."/>
            <person name="Vandieken V."/>
            <person name="Pjevac P."/>
            <person name="Schreck K."/>
            <person name="Herbold C.W."/>
            <person name="Loy A."/>
        </authorList>
    </citation>
    <scope>NUCLEOTIDE SEQUENCE [LARGE SCALE GENOMIC DNA]</scope>
    <source>
        <strain evidence="2 3">63.6F</strain>
    </source>
</reference>
<dbReference type="RefSeq" id="WP_135544518.1">
    <property type="nucleotide sequence ID" value="NZ_SPQQ01000001.1"/>
</dbReference>
<dbReference type="InterPro" id="IPR051922">
    <property type="entry name" value="Bact_Sporulation_Assoc"/>
</dbReference>
<dbReference type="PANTHER" id="PTHR30032">
    <property type="entry name" value="N-ACETYLMURAMOYL-L-ALANINE AMIDASE-RELATED"/>
    <property type="match status" value="1"/>
</dbReference>